<accession>A0A2P1CAJ8</accession>
<keyword evidence="2" id="KW-1185">Reference proteome</keyword>
<dbReference type="Proteomes" id="UP000240649">
    <property type="component" value="Segment"/>
</dbReference>
<evidence type="ECO:0000313" key="2">
    <source>
        <dbReference type="Proteomes" id="UP000240649"/>
    </source>
</evidence>
<evidence type="ECO:0000313" key="1">
    <source>
        <dbReference type="EMBL" id="AVJ48259.1"/>
    </source>
</evidence>
<sequence length="298" mass="28990">MGNLLKDGLDYVKQTVWDQPKDIITNVAKGKPDKAFSSWKHTFGDNNDMEEKLFNDVGIRGWVGSHPTETAGAVVGSIFGGIYAAGAYGATAAGGAAASGAGGAAAGGGAAATGSSALGGVGAGAYLVPASSGGVAATGTGTGIASSGALSAATANAPSTMALINMGNAGVGASSATAGASSFTPAMLTTQGAAASGGTFGAASAPASASALGTVPASTGGASSSSALSNPDTWSQISRLMNSVKPSDQDQQQLGAPQLAPGYRGSFNFDRKAFQNQALTKTYSDLYNSPTRAANIKF</sequence>
<dbReference type="EMBL" id="MG873442">
    <property type="protein sequence ID" value="AVJ48259.1"/>
    <property type="molecule type" value="Genomic_DNA"/>
</dbReference>
<proteinExistence type="predicted"/>
<dbReference type="KEGG" id="vg:77948378"/>
<reference evidence="1 2" key="1">
    <citation type="submission" date="2018-01" db="EMBL/GenBank/DDBJ databases">
        <title>Draft Genome Sequence of Salmonella Enteritidis Phage SE131.</title>
        <authorList>
            <person name="Kim Y."/>
            <person name="Han B.K."/>
            <person name="Kim H."/>
            <person name="Kim D."/>
        </authorList>
    </citation>
    <scope>NUCLEOTIDE SEQUENCE [LARGE SCALE GENOMIC DNA]</scope>
</reference>
<dbReference type="GeneID" id="77948378"/>
<name>A0A2P1CAJ8_9CAUD</name>
<organism evidence="1 2">
    <name type="scientific">Salmonella phage SE131</name>
    <dbReference type="NCBI Taxonomy" id="2081631"/>
    <lineage>
        <taxon>Viruses</taxon>
        <taxon>Duplodnaviria</taxon>
        <taxon>Heunggongvirae</taxon>
        <taxon>Uroviricota</taxon>
        <taxon>Caudoviricetes</taxon>
        <taxon>Grimontviridae</taxon>
        <taxon>Moazamivirus</taxon>
        <taxon>Moazamivirus SE131</taxon>
    </lineage>
</organism>
<dbReference type="RefSeq" id="YP_010672108.1">
    <property type="nucleotide sequence ID" value="NC_070974.1"/>
</dbReference>
<protein>
    <submittedName>
        <fullName evidence="1">Uncharacterized protein</fullName>
    </submittedName>
</protein>